<gene>
    <name evidence="1" type="ORF">MYCIT1_LOCUS33365</name>
</gene>
<evidence type="ECO:0000313" key="1">
    <source>
        <dbReference type="EMBL" id="CAK5281974.1"/>
    </source>
</evidence>
<name>A0AAD2HVQ4_9AGAR</name>
<proteinExistence type="predicted"/>
<reference evidence="1" key="1">
    <citation type="submission" date="2023-11" db="EMBL/GenBank/DDBJ databases">
        <authorList>
            <person name="De Vega J J."/>
            <person name="De Vega J J."/>
        </authorList>
    </citation>
    <scope>NUCLEOTIDE SEQUENCE</scope>
</reference>
<dbReference type="EMBL" id="CAVNYO010000444">
    <property type="protein sequence ID" value="CAK5281974.1"/>
    <property type="molecule type" value="Genomic_DNA"/>
</dbReference>
<keyword evidence="2" id="KW-1185">Reference proteome</keyword>
<feature type="non-terminal residue" evidence="1">
    <location>
        <position position="66"/>
    </location>
</feature>
<accession>A0AAD2HVQ4</accession>
<evidence type="ECO:0000313" key="2">
    <source>
        <dbReference type="Proteomes" id="UP001295794"/>
    </source>
</evidence>
<sequence>MLIWVHPNRLKHRRRGYKQLLASHFERRFSDKDNRGRVKTQSPVLRDSGVRFQRFFLSVWREARGP</sequence>
<comment type="caution">
    <text evidence="1">The sequence shown here is derived from an EMBL/GenBank/DDBJ whole genome shotgun (WGS) entry which is preliminary data.</text>
</comment>
<dbReference type="AlphaFoldDB" id="A0AAD2HVQ4"/>
<organism evidence="1 2">
    <name type="scientific">Mycena citricolor</name>
    <dbReference type="NCBI Taxonomy" id="2018698"/>
    <lineage>
        <taxon>Eukaryota</taxon>
        <taxon>Fungi</taxon>
        <taxon>Dikarya</taxon>
        <taxon>Basidiomycota</taxon>
        <taxon>Agaricomycotina</taxon>
        <taxon>Agaricomycetes</taxon>
        <taxon>Agaricomycetidae</taxon>
        <taxon>Agaricales</taxon>
        <taxon>Marasmiineae</taxon>
        <taxon>Mycenaceae</taxon>
        <taxon>Mycena</taxon>
    </lineage>
</organism>
<protein>
    <submittedName>
        <fullName evidence="1">Uncharacterized protein</fullName>
    </submittedName>
</protein>
<dbReference type="Proteomes" id="UP001295794">
    <property type="component" value="Unassembled WGS sequence"/>
</dbReference>